<feature type="compositionally biased region" description="Low complexity" evidence="13">
    <location>
        <begin position="533"/>
        <end position="546"/>
    </location>
</feature>
<proteinExistence type="predicted"/>
<dbReference type="GO" id="GO:0006508">
    <property type="term" value="P:proteolysis"/>
    <property type="evidence" value="ECO:0007669"/>
    <property type="project" value="UniProtKB-KW"/>
</dbReference>
<dbReference type="GO" id="GO:0004843">
    <property type="term" value="F:cysteine-type deubiquitinase activity"/>
    <property type="evidence" value="ECO:0007669"/>
    <property type="project" value="UniProtKB-EC"/>
</dbReference>
<dbReference type="PRINTS" id="PR01233">
    <property type="entry name" value="JOSEPHIN"/>
</dbReference>
<comment type="caution">
    <text evidence="15">The sequence shown here is derived from an EMBL/GenBank/DDBJ whole genome shotgun (WGS) entry which is preliminary data.</text>
</comment>
<evidence type="ECO:0000256" key="12">
    <source>
        <dbReference type="PROSITE-ProRule" id="PRU00331"/>
    </source>
</evidence>
<feature type="compositionally biased region" description="Low complexity" evidence="13">
    <location>
        <begin position="305"/>
        <end position="326"/>
    </location>
</feature>
<dbReference type="EC" id="3.4.19.12" evidence="3"/>
<feature type="compositionally biased region" description="Basic and acidic residues" evidence="13">
    <location>
        <begin position="454"/>
        <end position="482"/>
    </location>
</feature>
<feature type="compositionally biased region" description="Polar residues" evidence="13">
    <location>
        <begin position="363"/>
        <end position="375"/>
    </location>
</feature>
<protein>
    <recommendedName>
        <fullName evidence="3">ubiquitinyl hydrolase 1</fullName>
        <ecNumber evidence="3">3.4.19.12</ecNumber>
    </recommendedName>
</protein>
<dbReference type="InterPro" id="IPR006155">
    <property type="entry name" value="Josephin"/>
</dbReference>
<feature type="compositionally biased region" description="Basic and acidic residues" evidence="13">
    <location>
        <begin position="616"/>
        <end position="636"/>
    </location>
</feature>
<evidence type="ECO:0000256" key="4">
    <source>
        <dbReference type="ARBA" id="ARBA00022670"/>
    </source>
</evidence>
<dbReference type="SMART" id="SM01246">
    <property type="entry name" value="Josephin"/>
    <property type="match status" value="1"/>
</dbReference>
<dbReference type="Gene3D" id="3.90.70.40">
    <property type="match status" value="1"/>
</dbReference>
<feature type="active site" evidence="11">
    <location>
        <position position="237"/>
    </location>
</feature>
<dbReference type="InterPro" id="IPR003903">
    <property type="entry name" value="UIM_dom"/>
</dbReference>
<dbReference type="InterPro" id="IPR033865">
    <property type="entry name" value="Ataxin-3"/>
</dbReference>
<feature type="compositionally biased region" description="Low complexity" evidence="13">
    <location>
        <begin position="572"/>
        <end position="598"/>
    </location>
</feature>
<dbReference type="SMART" id="SM00726">
    <property type="entry name" value="UIM"/>
    <property type="match status" value="3"/>
</dbReference>
<keyword evidence="8" id="KW-0805">Transcription regulation</keyword>
<dbReference type="Proteomes" id="UP000650582">
    <property type="component" value="Unassembled WGS sequence"/>
</dbReference>
<feature type="compositionally biased region" description="Acidic residues" evidence="13">
    <location>
        <begin position="600"/>
        <end position="615"/>
    </location>
</feature>
<evidence type="ECO:0000256" key="1">
    <source>
        <dbReference type="ARBA" id="ARBA00000707"/>
    </source>
</evidence>
<dbReference type="PANTHER" id="PTHR14159:SF0">
    <property type="entry name" value="ATAXIN-3-RELATED"/>
    <property type="match status" value="1"/>
</dbReference>
<accession>A0A8H7HFC6</accession>
<feature type="region of interest" description="Disordered" evidence="13">
    <location>
        <begin position="1"/>
        <end position="23"/>
    </location>
</feature>
<evidence type="ECO:0000259" key="14">
    <source>
        <dbReference type="PROSITE" id="PS50957"/>
    </source>
</evidence>
<dbReference type="GO" id="GO:0016579">
    <property type="term" value="P:protein deubiquitination"/>
    <property type="evidence" value="ECO:0007669"/>
    <property type="project" value="InterPro"/>
</dbReference>
<feature type="active site" description="Nucleophile" evidence="11">
    <location>
        <position position="122"/>
    </location>
</feature>
<feature type="domain" description="Josephin" evidence="14">
    <location>
        <begin position="107"/>
        <end position="283"/>
    </location>
</feature>
<evidence type="ECO:0000313" key="16">
    <source>
        <dbReference type="Proteomes" id="UP000650582"/>
    </source>
</evidence>
<gene>
    <name evidence="15" type="ORF">RHS04_01504</name>
</gene>
<evidence type="ECO:0000256" key="13">
    <source>
        <dbReference type="SAM" id="MobiDB-lite"/>
    </source>
</evidence>
<dbReference type="Gene3D" id="1.10.287.10">
    <property type="entry name" value="S15/NS1, RNA-binding"/>
    <property type="match status" value="1"/>
</dbReference>
<keyword evidence="10" id="KW-0539">Nucleus</keyword>
<evidence type="ECO:0000256" key="2">
    <source>
        <dbReference type="ARBA" id="ARBA00004123"/>
    </source>
</evidence>
<dbReference type="AlphaFoldDB" id="A0A8H7HFC6"/>
<dbReference type="Pfam" id="PF02099">
    <property type="entry name" value="Josephin"/>
    <property type="match status" value="1"/>
</dbReference>
<name>A0A8H7HFC6_9AGAM</name>
<evidence type="ECO:0000256" key="7">
    <source>
        <dbReference type="ARBA" id="ARBA00022807"/>
    </source>
</evidence>
<feature type="region of interest" description="Disordered" evidence="13">
    <location>
        <begin position="360"/>
        <end position="413"/>
    </location>
</feature>
<keyword evidence="6" id="KW-0378">Hydrolase</keyword>
<evidence type="ECO:0000256" key="10">
    <source>
        <dbReference type="ARBA" id="ARBA00023242"/>
    </source>
</evidence>
<dbReference type="PROSITE" id="PS50957">
    <property type="entry name" value="JOSEPHIN"/>
    <property type="match status" value="1"/>
</dbReference>
<comment type="catalytic activity">
    <reaction evidence="1">
        <text>Thiol-dependent hydrolysis of ester, thioester, amide, peptide and isopeptide bonds formed by the C-terminal Gly of ubiquitin (a 76-residue protein attached to proteins as an intracellular targeting signal).</text>
        <dbReference type="EC" id="3.4.19.12"/>
    </reaction>
</comment>
<sequence>MIEKPKNNCKNQSHPIQSSGLTSHLRAAPSSDFNDILEILPNTDLPTAVAFITTVRPYVEPYVEPLLWRGVSWVLGDAERPSDAVREVDKWKEQEAERERSVMQGLGPYIYHERQEPGSMMCGQHALNSVLQGNYFTPPDLAQIAHELDQLEQGVQQSRDGRSTNMDDTGYFSVQVLENALKNAFGLTLIRWRSEEMRPYQAVPDTQLAFVLNLEQHWFTIRRFGHPRRKGHWFNLNSFLESPEWVGNTYLGMVLQQAEREGYSVFVVRPLDSSNPEHMLPETEADLLAETLDPGDFEGQVQRISTTRTQPTSSSSNAIEVASSSATTGFENEDMELQRALQASIAAGYGGGSIYEFPDQPPATASASVPRSSSLGLGYGGDASRSSGPPSRRTPVPAADDPPSPQFDANDPVAASAARARLRLEQMQREQTAALQGLGGGYETVELDPAAAARRREAQDRVRRAREEEEEQVRRAMEESLRSHGQGAGDEDLSQYSTPPSMPGGFGATGSRNYDDEDEQLQAALKASLETHAASGAPPVSVAPQSVPAPRPPVPASVPAPAPAPAAPQPPSARAGASTGVLPPSTASTSSAPTTKPAENSEDEDEDEDEEEEEEKPASKSPEVEAKAEVADPDEIRRRRLARMPLDMAAITGPSGILSLDGLVNPFVSSDPPEPGAFAETLLLDSTSFLRGLLRVGQGGGQNTIHYAIATAGPVTVISHPATCRNAAVIRWASGENGKQTTIETEGLVLTLDAWVKVTDWGSTKRFQRYGTQPWIKWTEKRGRWQAVDLDRRVLAIMVSRKSALGTRLKLTSTGLLYADAIVLTALITVSGPYDWKRYPAAAAEPPRSELPSYGEAPFTRPLASLTGLVVPTIRSRAIHSAPSLPPIARPAPLPVPGQPVILTLSTHQLLSGVFSNGDRPEVVITTVGPHTTIARYVQGEDETERRLQRMANIEWVSSSWKGKRLTRLRMHGQKKIVDEIMYSTSPFFEKRERRFGSPGFLPWITWVEASSRTSSTHSLSTSSSSSSIRYICRSHPDGRPLATLSRRITSAGTTLELTPEGWDLLDSIILTSLLVLCGTHDWKRVSGIGVPVRAQEPDPDRASLDTMDAMAVGEEMITGLDGWASPPDLLELSPGAGSGYLSPAMRDGSGVLTPARAVGSLTPMMASVHPSPVPSRPASPPPY</sequence>
<feature type="region of interest" description="Disordered" evidence="13">
    <location>
        <begin position="304"/>
        <end position="329"/>
    </location>
</feature>
<evidence type="ECO:0000256" key="3">
    <source>
        <dbReference type="ARBA" id="ARBA00012759"/>
    </source>
</evidence>
<comment type="caution">
    <text evidence="12">Lacks conserved residue(s) required for the propagation of feature annotation.</text>
</comment>
<dbReference type="EMBL" id="JACYCC010000033">
    <property type="protein sequence ID" value="KAF8684205.1"/>
    <property type="molecule type" value="Genomic_DNA"/>
</dbReference>
<evidence type="ECO:0000256" key="6">
    <source>
        <dbReference type="ARBA" id="ARBA00022801"/>
    </source>
</evidence>
<evidence type="ECO:0000256" key="5">
    <source>
        <dbReference type="ARBA" id="ARBA00022786"/>
    </source>
</evidence>
<feature type="active site" description="Proton acceptor" evidence="11">
    <location>
        <position position="217"/>
    </location>
</feature>
<dbReference type="Gene3D" id="6.10.140.100">
    <property type="match status" value="1"/>
</dbReference>
<comment type="subcellular location">
    <subcellularLocation>
        <location evidence="2">Nucleus</location>
    </subcellularLocation>
</comment>
<dbReference type="PROSITE" id="PS50330">
    <property type="entry name" value="UIM"/>
    <property type="match status" value="1"/>
</dbReference>
<evidence type="ECO:0000256" key="8">
    <source>
        <dbReference type="ARBA" id="ARBA00023015"/>
    </source>
</evidence>
<feature type="compositionally biased region" description="Polar residues" evidence="13">
    <location>
        <begin position="8"/>
        <end position="22"/>
    </location>
</feature>
<evidence type="ECO:0000313" key="15">
    <source>
        <dbReference type="EMBL" id="KAF8684205.1"/>
    </source>
</evidence>
<keyword evidence="5" id="KW-0833">Ubl conjugation pathway</keyword>
<keyword evidence="4" id="KW-0645">Protease</keyword>
<evidence type="ECO:0000256" key="11">
    <source>
        <dbReference type="PIRSR" id="PIRSR633865-1"/>
    </source>
</evidence>
<keyword evidence="9" id="KW-0804">Transcription</keyword>
<evidence type="ECO:0000256" key="9">
    <source>
        <dbReference type="ARBA" id="ARBA00023163"/>
    </source>
</evidence>
<dbReference type="GO" id="GO:0005634">
    <property type="term" value="C:nucleus"/>
    <property type="evidence" value="ECO:0007669"/>
    <property type="project" value="UniProtKB-SubCell"/>
</dbReference>
<dbReference type="PANTHER" id="PTHR14159">
    <property type="entry name" value="ATAXIN-3-RELATED"/>
    <property type="match status" value="1"/>
</dbReference>
<feature type="region of interest" description="Disordered" evidence="13">
    <location>
        <begin position="449"/>
        <end position="636"/>
    </location>
</feature>
<keyword evidence="7" id="KW-0788">Thiol protease</keyword>
<feature type="compositionally biased region" description="Pro residues" evidence="13">
    <location>
        <begin position="547"/>
        <end position="571"/>
    </location>
</feature>
<organism evidence="15 16">
    <name type="scientific">Rhizoctonia solani</name>
    <dbReference type="NCBI Taxonomy" id="456999"/>
    <lineage>
        <taxon>Eukaryota</taxon>
        <taxon>Fungi</taxon>
        <taxon>Dikarya</taxon>
        <taxon>Basidiomycota</taxon>
        <taxon>Agaricomycotina</taxon>
        <taxon>Agaricomycetes</taxon>
        <taxon>Cantharellales</taxon>
        <taxon>Ceratobasidiaceae</taxon>
        <taxon>Rhizoctonia</taxon>
    </lineage>
</organism>
<reference evidence="15" key="1">
    <citation type="submission" date="2020-09" db="EMBL/GenBank/DDBJ databases">
        <title>Comparative genome analyses of four rice-infecting Rhizoctonia solani isolates reveal extensive enrichment of homogalacturonan modification genes.</title>
        <authorList>
            <person name="Lee D.-Y."/>
            <person name="Jeon J."/>
            <person name="Kim K.-T."/>
            <person name="Cheong K."/>
            <person name="Song H."/>
            <person name="Choi G."/>
            <person name="Ko J."/>
            <person name="Opiyo S.O."/>
            <person name="Zuo S."/>
            <person name="Madhav S."/>
            <person name="Lee Y.-H."/>
            <person name="Wang G.-L."/>
        </authorList>
    </citation>
    <scope>NUCLEOTIDE SEQUENCE</scope>
    <source>
        <strain evidence="15">AG1-IA YN-7</strain>
    </source>
</reference>
<feature type="compositionally biased region" description="Low complexity" evidence="13">
    <location>
        <begin position="384"/>
        <end position="397"/>
    </location>
</feature>